<dbReference type="OrthoDB" id="413885at2759"/>
<dbReference type="PANTHER" id="PTHR47190">
    <property type="entry name" value="DEHYDROGENASE, PUTATIVE-RELATED"/>
    <property type="match status" value="1"/>
</dbReference>
<dbReference type="InterPro" id="IPR036188">
    <property type="entry name" value="FAD/NAD-bd_sf"/>
</dbReference>
<proteinExistence type="inferred from homology"/>
<evidence type="ECO:0000256" key="1">
    <source>
        <dbReference type="ARBA" id="ARBA00010790"/>
    </source>
</evidence>
<feature type="chain" id="PRO_5040373138" evidence="4">
    <location>
        <begin position="22"/>
        <end position="1130"/>
    </location>
</feature>
<dbReference type="SUPFAM" id="SSF57180">
    <property type="entry name" value="Cellulose-binding domain"/>
    <property type="match status" value="1"/>
</dbReference>
<dbReference type="Proteomes" id="UP001055219">
    <property type="component" value="Unassembled WGS sequence"/>
</dbReference>
<dbReference type="GO" id="GO:0005975">
    <property type="term" value="P:carbohydrate metabolic process"/>
    <property type="evidence" value="ECO:0007669"/>
    <property type="project" value="InterPro"/>
</dbReference>
<dbReference type="InterPro" id="IPR035971">
    <property type="entry name" value="CBD_sf"/>
</dbReference>
<evidence type="ECO:0000313" key="7">
    <source>
        <dbReference type="Proteomes" id="UP001055219"/>
    </source>
</evidence>
<dbReference type="InterPro" id="IPR000254">
    <property type="entry name" value="CBD"/>
</dbReference>
<dbReference type="GO" id="GO:0005576">
    <property type="term" value="C:extracellular region"/>
    <property type="evidence" value="ECO:0007669"/>
    <property type="project" value="InterPro"/>
</dbReference>
<dbReference type="InterPro" id="IPR015920">
    <property type="entry name" value="Cellobiose_DH-like_cyt"/>
</dbReference>
<dbReference type="Pfam" id="PF16010">
    <property type="entry name" value="CDH-cyt"/>
    <property type="match status" value="1"/>
</dbReference>
<accession>A0A9Q0BBH8</accession>
<sequence>MWSLKATALLALAPFAQLVLAQGPTPTTYEDPDTGIIFDTWQGTGADITFGVALPPDALDVDATELIGYLKCGGSGWCGLSFNGIMTNSLLLAAYPHDGEVLTALMWATGYEMPDTYAGDAEITQIRSSITDDGFELIYRCQGCLAWDHNGATGKAVTSTGGMMLGWALGADSPTNLECPQNMVVVQHESQWIFRGTLTENAVDEAYEEWAALATNVVEGDCGGGSDPDPTTTTALPTGTGIPVPTDASYDYIVVGGGAGGLPMADRLSEAGHKVLLIEKGPVSTGEWGGERKPEWLEGTDLTRFDVPGLCNQIWADSSGIACRDTDQMAGCLLGGGTAINAGLFWRPKAADWNYNFPEGWKADDLAAAEERVFSRIPGNRFPSTDGERYLDQGFQVVSGALSEAGWTEVNFLEEPNEKKQTFGHGPFMFNENAERGGPLDTYLKTAASRSNFDMWTNTQVKRVNRERGHATSVEVTNYNGDGYEGTVSLTEGTGRVILSAGTFGSAKLLMRSGIGPQDQLEVVAASADGPDMIDESEWIKLPVGYNLEDHTNTDTVIAHPDVVFYDFYEAYDDPIPADRDAYLDERTGILTQAAPNIGPVFFDEITGSDGITRSLQWTARVEPSLGHTNLTAITMSQYLGRGAVSRGRMTITSALNTVVSDVPYLKNQQDVEAVIKGIENLQEAMAGYEGIEWLSPSPDETAREFVENMAVSPSNRRANHWIGTNKMGKLDGRQNNGDAVVDLNARVWGTDNIFVVDASIFPGMITPNPTAYILTVAEHASERILALDPATPGSKYAQCGGQTWTGSYQCKEGLTCTKVDNYYSHRAMPLENIGTGETSMALSICNTSHVPEGLLDLLESYLPNSLPLLRRLQFAQHEGRITPTARILFIHNGPPRQPQYLTAAYVDLAGGPETQMWLFSTLEVQPAAVDVHTAQLRALVGEMIEMNKSHGKELWHEEGVLLGTCETGVRRVLTGMKRLRTRETGFYDKWLFQQQHLPTQRDILGAKGAERREDGLEEGMRWDVASLEDCEIVVTRTDIPRTAPMLATLPSLVIRLDEGRPIAWAFLGHDGSLISLHCEEDFRRRGLAKLLAARLMRQGPGDFVRDGWCSADVVYIDVAEDGVSHNGYA</sequence>
<keyword evidence="7" id="KW-1185">Reference proteome</keyword>
<protein>
    <submittedName>
        <fullName evidence="6">Cellobiose dehydrogenase-like protein</fullName>
    </submittedName>
</protein>
<dbReference type="SUPFAM" id="SSF55729">
    <property type="entry name" value="Acyl-CoA N-acyltransferases (Nat)"/>
    <property type="match status" value="1"/>
</dbReference>
<dbReference type="InterPro" id="IPR053208">
    <property type="entry name" value="GMC_Oxidoreductase_CD"/>
</dbReference>
<dbReference type="Gene3D" id="3.40.630.30">
    <property type="match status" value="1"/>
</dbReference>
<dbReference type="EMBL" id="JAGIXG020000062">
    <property type="protein sequence ID" value="KAI6778671.1"/>
    <property type="molecule type" value="Genomic_DNA"/>
</dbReference>
<dbReference type="Pfam" id="PF13450">
    <property type="entry name" value="NAD_binding_8"/>
    <property type="match status" value="1"/>
</dbReference>
<dbReference type="SUPFAM" id="SSF49344">
    <property type="entry name" value="CBD9-like"/>
    <property type="match status" value="1"/>
</dbReference>
<dbReference type="InterPro" id="IPR000172">
    <property type="entry name" value="GMC_OxRdtase_N"/>
</dbReference>
<dbReference type="Gene3D" id="3.50.50.60">
    <property type="entry name" value="FAD/NAD(P)-binding domain"/>
    <property type="match status" value="1"/>
</dbReference>
<gene>
    <name evidence="6" type="ORF">J7T54_007612</name>
</gene>
<dbReference type="InterPro" id="IPR016181">
    <property type="entry name" value="Acyl_CoA_acyltransferase"/>
</dbReference>
<dbReference type="SUPFAM" id="SSF51905">
    <property type="entry name" value="FAD/NAD(P)-binding domain"/>
    <property type="match status" value="1"/>
</dbReference>
<reference evidence="6" key="1">
    <citation type="journal article" date="2021" name="J Fungi (Basel)">
        <title>Genomic and Metabolomic Analyses of the Marine Fungus Emericellopsis cladophorae: Insights into Saltwater Adaptability Mechanisms and Its Biosynthetic Potential.</title>
        <authorList>
            <person name="Goncalves M.F.M."/>
            <person name="Hilario S."/>
            <person name="Van de Peer Y."/>
            <person name="Esteves A.C."/>
            <person name="Alves A."/>
        </authorList>
    </citation>
    <scope>NUCLEOTIDE SEQUENCE</scope>
    <source>
        <strain evidence="6">MUM 19.33</strain>
    </source>
</reference>
<feature type="signal peptide" evidence="4">
    <location>
        <begin position="1"/>
        <end position="21"/>
    </location>
</feature>
<dbReference type="Pfam" id="PF00734">
    <property type="entry name" value="CBM_1"/>
    <property type="match status" value="1"/>
</dbReference>
<evidence type="ECO:0000256" key="4">
    <source>
        <dbReference type="SAM" id="SignalP"/>
    </source>
</evidence>
<dbReference type="CDD" id="cd09630">
    <property type="entry name" value="CDH_like_cytochrome"/>
    <property type="match status" value="1"/>
</dbReference>
<dbReference type="InterPro" id="IPR007867">
    <property type="entry name" value="GMC_OxRtase_C"/>
</dbReference>
<dbReference type="PROSITE" id="PS00623">
    <property type="entry name" value="GMC_OXRED_1"/>
    <property type="match status" value="1"/>
</dbReference>
<keyword evidence="2 4" id="KW-0732">Signal</keyword>
<dbReference type="AlphaFoldDB" id="A0A9Q0BBH8"/>
<name>A0A9Q0BBH8_9HYPO</name>
<dbReference type="Gene3D" id="2.60.40.1210">
    <property type="entry name" value="Cellobiose dehydrogenase, cytochrome domain"/>
    <property type="match status" value="1"/>
</dbReference>
<dbReference type="Pfam" id="PF05199">
    <property type="entry name" value="GMC_oxred_C"/>
    <property type="match status" value="1"/>
</dbReference>
<dbReference type="Gene3D" id="3.30.410.10">
    <property type="entry name" value="Cholesterol Oxidase, domain 2"/>
    <property type="match status" value="1"/>
</dbReference>
<keyword evidence="3" id="KW-0285">Flavoprotein</keyword>
<dbReference type="SMART" id="SM00236">
    <property type="entry name" value="fCBD"/>
    <property type="match status" value="1"/>
</dbReference>
<dbReference type="PROSITE" id="PS51164">
    <property type="entry name" value="CBM1_2"/>
    <property type="match status" value="1"/>
</dbReference>
<feature type="domain" description="CBM1" evidence="5">
    <location>
        <begin position="792"/>
        <end position="828"/>
    </location>
</feature>
<dbReference type="FunFam" id="2.60.40.1210:FF:000004">
    <property type="entry name" value="Cellobiose dehydrogenase"/>
    <property type="match status" value="1"/>
</dbReference>
<evidence type="ECO:0000313" key="6">
    <source>
        <dbReference type="EMBL" id="KAI6778671.1"/>
    </source>
</evidence>
<dbReference type="Pfam" id="PF00732">
    <property type="entry name" value="GMC_oxred_N"/>
    <property type="match status" value="1"/>
</dbReference>
<evidence type="ECO:0000259" key="5">
    <source>
        <dbReference type="PROSITE" id="PS51164"/>
    </source>
</evidence>
<dbReference type="GO" id="GO:0050660">
    <property type="term" value="F:flavin adenine dinucleotide binding"/>
    <property type="evidence" value="ECO:0007669"/>
    <property type="project" value="InterPro"/>
</dbReference>
<dbReference type="GO" id="GO:0016614">
    <property type="term" value="F:oxidoreductase activity, acting on CH-OH group of donors"/>
    <property type="evidence" value="ECO:0007669"/>
    <property type="project" value="InterPro"/>
</dbReference>
<dbReference type="GeneID" id="75834086"/>
<evidence type="ECO:0000256" key="3">
    <source>
        <dbReference type="RuleBase" id="RU003968"/>
    </source>
</evidence>
<comment type="similarity">
    <text evidence="1 3">Belongs to the GMC oxidoreductase family.</text>
</comment>
<organism evidence="6 7">
    <name type="scientific">Emericellopsis cladophorae</name>
    <dbReference type="NCBI Taxonomy" id="2686198"/>
    <lineage>
        <taxon>Eukaryota</taxon>
        <taxon>Fungi</taxon>
        <taxon>Dikarya</taxon>
        <taxon>Ascomycota</taxon>
        <taxon>Pezizomycotina</taxon>
        <taxon>Sordariomycetes</taxon>
        <taxon>Hypocreomycetidae</taxon>
        <taxon>Hypocreales</taxon>
        <taxon>Bionectriaceae</taxon>
        <taxon>Emericellopsis</taxon>
    </lineage>
</organism>
<comment type="caution">
    <text evidence="6">The sequence shown here is derived from an EMBL/GenBank/DDBJ whole genome shotgun (WGS) entry which is preliminary data.</text>
</comment>
<dbReference type="SUPFAM" id="SSF54373">
    <property type="entry name" value="FAD-linked reductases, C-terminal domain"/>
    <property type="match status" value="1"/>
</dbReference>
<dbReference type="RefSeq" id="XP_051359527.1">
    <property type="nucleotide sequence ID" value="XM_051509440.1"/>
</dbReference>
<keyword evidence="3" id="KW-0274">FAD</keyword>
<evidence type="ECO:0000256" key="2">
    <source>
        <dbReference type="ARBA" id="ARBA00022729"/>
    </source>
</evidence>
<dbReference type="GO" id="GO:0030248">
    <property type="term" value="F:cellulose binding"/>
    <property type="evidence" value="ECO:0007669"/>
    <property type="project" value="InterPro"/>
</dbReference>
<reference evidence="6" key="2">
    <citation type="submission" date="2022-07" db="EMBL/GenBank/DDBJ databases">
        <authorList>
            <person name="Goncalves M.F.M."/>
            <person name="Hilario S."/>
            <person name="Van De Peer Y."/>
            <person name="Esteves A.C."/>
            <person name="Alves A."/>
        </authorList>
    </citation>
    <scope>NUCLEOTIDE SEQUENCE</scope>
    <source>
        <strain evidence="6">MUM 19.33</strain>
    </source>
</reference>
<dbReference type="PANTHER" id="PTHR47190:SF2">
    <property type="entry name" value="CELLOBIOSE DEHYDROGENASE (AFU_ORTHOLOGUE AFUA_2G17620)"/>
    <property type="match status" value="1"/>
</dbReference>